<comment type="caution">
    <text evidence="3">The sequence shown here is derived from an EMBL/GenBank/DDBJ whole genome shotgun (WGS) entry which is preliminary data.</text>
</comment>
<proteinExistence type="predicted"/>
<accession>A0ABQ3FHQ3</accession>
<keyword evidence="4" id="KW-1185">Reference proteome</keyword>
<evidence type="ECO:0000313" key="3">
    <source>
        <dbReference type="EMBL" id="GHC24850.1"/>
    </source>
</evidence>
<dbReference type="Proteomes" id="UP000604243">
    <property type="component" value="Unassembled WGS sequence"/>
</dbReference>
<dbReference type="Pfam" id="PF04375">
    <property type="entry name" value="HemX"/>
    <property type="match status" value="1"/>
</dbReference>
<feature type="transmembrane region" description="Helical" evidence="2">
    <location>
        <begin position="87"/>
        <end position="110"/>
    </location>
</feature>
<dbReference type="PANTHER" id="PTHR38043:SF1">
    <property type="entry name" value="PROTEIN HEMX"/>
    <property type="match status" value="1"/>
</dbReference>
<keyword evidence="2" id="KW-1133">Transmembrane helix</keyword>
<evidence type="ECO:0000313" key="4">
    <source>
        <dbReference type="Proteomes" id="UP000604243"/>
    </source>
</evidence>
<evidence type="ECO:0000256" key="2">
    <source>
        <dbReference type="SAM" id="Phobius"/>
    </source>
</evidence>
<sequence>MSKQENDNDNRSISSDSTPSDGAPTNVGTDTGGAAENAAVTGESTRTGNMTGTASSGAGVSSSGRPFEPGDMRPEHRPRQKNGRRSILLPILLVLLLLSLAAIGFGAWLFEQQRNEMDQLRQDVNQVQQGSSQSSREISGALDSRDQRISSLQSRLEENDQALSRVMEELTRSQQTDERQWQNAEIEYLLRMANQRLQLERDINGARSLLQTADQRLKQIDNPAQLPVRRAIASELSQLESLPDVDQNGLFLTLSAMANRIEELPLSQESEALAAQQDDGSLFTGGWREQLSRMGTQLKDLVTVRRHDEPLEALITPAQEGYLRQNVRLLLEQAQLGLMRSNEEIYRESLERAGSLLTTYFRTEDSNVQRVRDQLNQLGQRNISPELPDISGSVEALNKLQDARRNGQGASS</sequence>
<feature type="compositionally biased region" description="Basic and acidic residues" evidence="1">
    <location>
        <begin position="68"/>
        <end position="77"/>
    </location>
</feature>
<reference evidence="4" key="1">
    <citation type="journal article" date="2019" name="Int. J. Syst. Evol. Microbiol.">
        <title>The Global Catalogue of Microorganisms (GCM) 10K type strain sequencing project: providing services to taxonomists for standard genome sequencing and annotation.</title>
        <authorList>
            <consortium name="The Broad Institute Genomics Platform"/>
            <consortium name="The Broad Institute Genome Sequencing Center for Infectious Disease"/>
            <person name="Wu L."/>
            <person name="Ma J."/>
        </authorList>
    </citation>
    <scope>NUCLEOTIDE SEQUENCE [LARGE SCALE GENOMIC DNA]</scope>
    <source>
        <strain evidence="4">KCTC 42082</strain>
    </source>
</reference>
<dbReference type="PANTHER" id="PTHR38043">
    <property type="entry name" value="PROTEIN HEMX"/>
    <property type="match status" value="1"/>
</dbReference>
<feature type="compositionally biased region" description="Low complexity" evidence="1">
    <location>
        <begin position="51"/>
        <end position="64"/>
    </location>
</feature>
<feature type="compositionally biased region" description="Low complexity" evidence="1">
    <location>
        <begin position="126"/>
        <end position="135"/>
    </location>
</feature>
<feature type="region of interest" description="Disordered" evidence="1">
    <location>
        <begin position="122"/>
        <end position="144"/>
    </location>
</feature>
<evidence type="ECO:0000256" key="1">
    <source>
        <dbReference type="SAM" id="MobiDB-lite"/>
    </source>
</evidence>
<organism evidence="3 4">
    <name type="scientific">Kushneria pakistanensis</name>
    <dbReference type="NCBI Taxonomy" id="1508770"/>
    <lineage>
        <taxon>Bacteria</taxon>
        <taxon>Pseudomonadati</taxon>
        <taxon>Pseudomonadota</taxon>
        <taxon>Gammaproteobacteria</taxon>
        <taxon>Oceanospirillales</taxon>
        <taxon>Halomonadaceae</taxon>
        <taxon>Kushneria</taxon>
    </lineage>
</organism>
<dbReference type="EMBL" id="BMZM01000002">
    <property type="protein sequence ID" value="GHC24850.1"/>
    <property type="molecule type" value="Genomic_DNA"/>
</dbReference>
<dbReference type="InterPro" id="IPR007470">
    <property type="entry name" value="HemX"/>
</dbReference>
<keyword evidence="2" id="KW-0472">Membrane</keyword>
<feature type="compositionally biased region" description="Basic and acidic residues" evidence="1">
    <location>
        <begin position="1"/>
        <end position="10"/>
    </location>
</feature>
<feature type="region of interest" description="Disordered" evidence="1">
    <location>
        <begin position="1"/>
        <end position="81"/>
    </location>
</feature>
<gene>
    <name evidence="3" type="ORF">GCM10010082_16960</name>
</gene>
<protein>
    <submittedName>
        <fullName evidence="3">Heme biosynthesis operon protein HemX</fullName>
    </submittedName>
</protein>
<keyword evidence="2" id="KW-0812">Transmembrane</keyword>
<dbReference type="RefSeq" id="WP_229819667.1">
    <property type="nucleotide sequence ID" value="NZ_BMZM01000002.1"/>
</dbReference>
<name>A0ABQ3FHQ3_9GAMM</name>